<organism evidence="2 3">
    <name type="scientific">Citricoccus parietis</name>
    <dbReference type="NCBI Taxonomy" id="592307"/>
    <lineage>
        <taxon>Bacteria</taxon>
        <taxon>Bacillati</taxon>
        <taxon>Actinomycetota</taxon>
        <taxon>Actinomycetes</taxon>
        <taxon>Micrococcales</taxon>
        <taxon>Micrococcaceae</taxon>
        <taxon>Citricoccus</taxon>
    </lineage>
</organism>
<proteinExistence type="predicted"/>
<evidence type="ECO:0000313" key="2">
    <source>
        <dbReference type="EMBL" id="MFB9074233.1"/>
    </source>
</evidence>
<keyword evidence="3" id="KW-1185">Reference proteome</keyword>
<gene>
    <name evidence="2" type="ORF">ACFFX0_24775</name>
</gene>
<name>A0ABV5G731_9MICC</name>
<reference evidence="2 3" key="1">
    <citation type="submission" date="2024-09" db="EMBL/GenBank/DDBJ databases">
        <authorList>
            <person name="Sun Q."/>
            <person name="Mori K."/>
        </authorList>
    </citation>
    <scope>NUCLEOTIDE SEQUENCE [LARGE SCALE GENOMIC DNA]</scope>
    <source>
        <strain evidence="2 3">CCM 7609</strain>
    </source>
</reference>
<evidence type="ECO:0000256" key="1">
    <source>
        <dbReference type="SAM" id="MobiDB-lite"/>
    </source>
</evidence>
<dbReference type="Proteomes" id="UP001589575">
    <property type="component" value="Unassembled WGS sequence"/>
</dbReference>
<comment type="caution">
    <text evidence="2">The sequence shown here is derived from an EMBL/GenBank/DDBJ whole genome shotgun (WGS) entry which is preliminary data.</text>
</comment>
<feature type="region of interest" description="Disordered" evidence="1">
    <location>
        <begin position="1"/>
        <end position="47"/>
    </location>
</feature>
<evidence type="ECO:0000313" key="3">
    <source>
        <dbReference type="Proteomes" id="UP001589575"/>
    </source>
</evidence>
<feature type="compositionally biased region" description="Basic and acidic residues" evidence="1">
    <location>
        <begin position="1"/>
        <end position="15"/>
    </location>
</feature>
<feature type="compositionally biased region" description="Basic and acidic residues" evidence="1">
    <location>
        <begin position="34"/>
        <end position="47"/>
    </location>
</feature>
<dbReference type="EMBL" id="JBHMFI010000002">
    <property type="protein sequence ID" value="MFB9074233.1"/>
    <property type="molecule type" value="Genomic_DNA"/>
</dbReference>
<sequence length="47" mass="5254">MCPLARDLRGDDLHPHLPGRLLHPLRGRGGALPDRLRRGGDRPPGRR</sequence>
<accession>A0ABV5G731</accession>
<protein>
    <submittedName>
        <fullName evidence="2">Uncharacterized protein</fullName>
    </submittedName>
</protein>